<accession>A0A813L877</accession>
<dbReference type="EMBL" id="CAJNNW010033434">
    <property type="protein sequence ID" value="CAE8718874.1"/>
    <property type="molecule type" value="Genomic_DNA"/>
</dbReference>
<comment type="caution">
    <text evidence="2">The sequence shown here is derived from an EMBL/GenBank/DDBJ whole genome shotgun (WGS) entry which is preliminary data.</text>
</comment>
<dbReference type="AlphaFoldDB" id="A0A813L877"/>
<feature type="compositionally biased region" description="Polar residues" evidence="1">
    <location>
        <begin position="59"/>
        <end position="70"/>
    </location>
</feature>
<feature type="compositionally biased region" description="Low complexity" evidence="1">
    <location>
        <begin position="91"/>
        <end position="107"/>
    </location>
</feature>
<evidence type="ECO:0000313" key="3">
    <source>
        <dbReference type="Proteomes" id="UP000626109"/>
    </source>
</evidence>
<feature type="compositionally biased region" description="Pro residues" evidence="1">
    <location>
        <begin position="1"/>
        <end position="13"/>
    </location>
</feature>
<feature type="compositionally biased region" description="Polar residues" evidence="1">
    <location>
        <begin position="15"/>
        <end position="25"/>
    </location>
</feature>
<dbReference type="Proteomes" id="UP000626109">
    <property type="component" value="Unassembled WGS sequence"/>
</dbReference>
<feature type="non-terminal residue" evidence="2">
    <location>
        <position position="272"/>
    </location>
</feature>
<feature type="non-terminal residue" evidence="2">
    <location>
        <position position="1"/>
    </location>
</feature>
<gene>
    <name evidence="2" type="ORF">PGLA2088_LOCUS40327</name>
</gene>
<feature type="region of interest" description="Disordered" evidence="1">
    <location>
        <begin position="141"/>
        <end position="217"/>
    </location>
</feature>
<proteinExistence type="predicted"/>
<organism evidence="2 3">
    <name type="scientific">Polarella glacialis</name>
    <name type="common">Dinoflagellate</name>
    <dbReference type="NCBI Taxonomy" id="89957"/>
    <lineage>
        <taxon>Eukaryota</taxon>
        <taxon>Sar</taxon>
        <taxon>Alveolata</taxon>
        <taxon>Dinophyceae</taxon>
        <taxon>Suessiales</taxon>
        <taxon>Suessiaceae</taxon>
        <taxon>Polarella</taxon>
    </lineage>
</organism>
<feature type="compositionally biased region" description="Polar residues" evidence="1">
    <location>
        <begin position="247"/>
        <end position="257"/>
    </location>
</feature>
<feature type="region of interest" description="Disordered" evidence="1">
    <location>
        <begin position="1"/>
        <end position="129"/>
    </location>
</feature>
<feature type="compositionally biased region" description="Low complexity" evidence="1">
    <location>
        <begin position="117"/>
        <end position="129"/>
    </location>
</feature>
<name>A0A813L877_POLGL</name>
<protein>
    <submittedName>
        <fullName evidence="2">Uncharacterized protein</fullName>
    </submittedName>
</protein>
<reference evidence="2" key="1">
    <citation type="submission" date="2021-02" db="EMBL/GenBank/DDBJ databases">
        <authorList>
            <person name="Dougan E. K."/>
            <person name="Rhodes N."/>
            <person name="Thang M."/>
            <person name="Chan C."/>
        </authorList>
    </citation>
    <scope>NUCLEOTIDE SEQUENCE</scope>
</reference>
<feature type="region of interest" description="Disordered" evidence="1">
    <location>
        <begin position="244"/>
        <end position="272"/>
    </location>
</feature>
<sequence length="272" mass="27665">AAAVAEPPPPPAHQPRQSTPYSSTGAELGSGVREALHAAKSAAVEPGKYDGFWGRKEQAPTSPSAYTSAGKQLPREEAAAGGPKYNEFWRTGPAAGASAAGGTSGSANKGESAPGTANRGAGATSAAAAAAHFPRYAEFAKRFEGRGGDSGEVTGPPSPLAGRSPQETPPDVGQGGGSATPARPTASTVPPSAYVDEAAPSRRPAPPRRAAAPGLGRRMRLIDFLQAKSNEPIFAAAMGYTYKKEAASSSQYGTPSQQREEAAHPMHRQGPP</sequence>
<evidence type="ECO:0000256" key="1">
    <source>
        <dbReference type="SAM" id="MobiDB-lite"/>
    </source>
</evidence>
<evidence type="ECO:0000313" key="2">
    <source>
        <dbReference type="EMBL" id="CAE8718874.1"/>
    </source>
</evidence>